<feature type="domain" description="Glycosyl transferase family 1" evidence="2">
    <location>
        <begin position="549"/>
        <end position="705"/>
    </location>
</feature>
<dbReference type="SUPFAM" id="SSF53756">
    <property type="entry name" value="UDP-Glycosyltransferase/glycogen phosphorylase"/>
    <property type="match status" value="1"/>
</dbReference>
<dbReference type="Proteomes" id="UP001596422">
    <property type="component" value="Unassembled WGS sequence"/>
</dbReference>
<dbReference type="RefSeq" id="WP_379907828.1">
    <property type="nucleotide sequence ID" value="NZ_JBHSWE010000001.1"/>
</dbReference>
<feature type="domain" description="Glycosyltransferase subfamily 4-like N-terminal" evidence="3">
    <location>
        <begin position="360"/>
        <end position="529"/>
    </location>
</feature>
<reference evidence="5" key="1">
    <citation type="journal article" date="2019" name="Int. J. Syst. Evol. Microbiol.">
        <title>The Global Catalogue of Microorganisms (GCM) 10K type strain sequencing project: providing services to taxonomists for standard genome sequencing and annotation.</title>
        <authorList>
            <consortium name="The Broad Institute Genomics Platform"/>
            <consortium name="The Broad Institute Genome Sequencing Center for Infectious Disease"/>
            <person name="Wu L."/>
            <person name="Ma J."/>
        </authorList>
    </citation>
    <scope>NUCLEOTIDE SEQUENCE [LARGE SCALE GENOMIC DNA]</scope>
    <source>
        <strain evidence="5">NBRC 111756</strain>
    </source>
</reference>
<evidence type="ECO:0000313" key="5">
    <source>
        <dbReference type="Proteomes" id="UP001596422"/>
    </source>
</evidence>
<evidence type="ECO:0000259" key="3">
    <source>
        <dbReference type="Pfam" id="PF13439"/>
    </source>
</evidence>
<feature type="transmembrane region" description="Helical" evidence="1">
    <location>
        <begin position="292"/>
        <end position="319"/>
    </location>
</feature>
<evidence type="ECO:0000256" key="1">
    <source>
        <dbReference type="SAM" id="Phobius"/>
    </source>
</evidence>
<dbReference type="InterPro" id="IPR001296">
    <property type="entry name" value="Glyco_trans_1"/>
</dbReference>
<accession>A0ABW1ZVP8</accession>
<comment type="caution">
    <text evidence="4">The sequence shown here is derived from an EMBL/GenBank/DDBJ whole genome shotgun (WGS) entry which is preliminary data.</text>
</comment>
<dbReference type="PANTHER" id="PTHR45947">
    <property type="entry name" value="SULFOQUINOVOSYL TRANSFERASE SQD2"/>
    <property type="match status" value="1"/>
</dbReference>
<organism evidence="4 5">
    <name type="scientific">Marinobacterium aestuariivivens</name>
    <dbReference type="NCBI Taxonomy" id="1698799"/>
    <lineage>
        <taxon>Bacteria</taxon>
        <taxon>Pseudomonadati</taxon>
        <taxon>Pseudomonadota</taxon>
        <taxon>Gammaproteobacteria</taxon>
        <taxon>Oceanospirillales</taxon>
        <taxon>Oceanospirillaceae</taxon>
        <taxon>Marinobacterium</taxon>
    </lineage>
</organism>
<gene>
    <name evidence="4" type="ORF">ACFQDL_03435</name>
</gene>
<dbReference type="Gene3D" id="3.60.21.10">
    <property type="match status" value="1"/>
</dbReference>
<dbReference type="GO" id="GO:0016757">
    <property type="term" value="F:glycosyltransferase activity"/>
    <property type="evidence" value="ECO:0007669"/>
    <property type="project" value="UniProtKB-KW"/>
</dbReference>
<dbReference type="EMBL" id="JBHSWE010000001">
    <property type="protein sequence ID" value="MFC6669254.1"/>
    <property type="molecule type" value="Genomic_DNA"/>
</dbReference>
<protein>
    <submittedName>
        <fullName evidence="4">Glycosyltransferase</fullName>
        <ecNumber evidence="4">2.4.-.-</ecNumber>
    </submittedName>
</protein>
<keyword evidence="1" id="KW-0812">Transmembrane</keyword>
<proteinExistence type="predicted"/>
<dbReference type="Pfam" id="PF13439">
    <property type="entry name" value="Glyco_transf_4"/>
    <property type="match status" value="1"/>
</dbReference>
<keyword evidence="4" id="KW-0808">Transferase</keyword>
<name>A0ABW1ZVP8_9GAMM</name>
<keyword evidence="5" id="KW-1185">Reference proteome</keyword>
<sequence length="734" mass="83675">MRLRPLKALFYSCVLIVCLLLGYKAYLNFFLPDFEAEHSTQIERIQQRLQDRQQFSFAVVGNIRNSIGIFEHRIIPRLNASGVDFLVSSGNAVSGGGEDNYRALFGSLGHLEVPYLLTFGEREYEEFGSYRYYEHFGPHFFSFRAGNSRFIFLDSSGKTPWRWQLLWLQDLLQRSDAARRFLFVSHPPLPPPQAKIDGEDLLQPAAFREALLRLIRQHRIDAVFSAQLPLYAERPLDGTRFFTTGGGGGLVLDRDKSFYHYLQVSVSPQGLEVALQPLEGSQPALWRQLESLWLFIYSLIYVGYLNFILITSLLALAAIKLHALVFTDRDYYPDYDLDLTPWSQRPLKVAMFSNNYLPFIGGVPLSIERLRRGLEALGNAVLIVAPGYREQPAPEPGVIRVPTLLTLGVRREFRLANVFLRRIRRDVRAFAPDLIHLHHPFWLGSLGLWLARRLGVPAVFTYHTRLEHYAHFVPLPGILFRNLISHALIRRFANRCNGVIVPTWSAEEYLRLIGVRTPILIQPTGIDVEHLRRYDARAVRRLKTSLGLADERVLISVSRLSNEKNIDFLIDAIDCLHRRTSLPFRLLIIGDGHQRKRLQTRIEALQLDRHIVLLGAVPPDEIALYYRLGDLFAFASKSETQGMVILEAMAAGLPVVAVRASGIDDVVCQGGNGFKTAENIEQWSERVLQLLEDEALRQTMAREAQALAAEHSIERFAARVREFYDTLLATSPKR</sequence>
<dbReference type="Pfam" id="PF00534">
    <property type="entry name" value="Glycos_transf_1"/>
    <property type="match status" value="1"/>
</dbReference>
<dbReference type="Gene3D" id="3.40.50.2000">
    <property type="entry name" value="Glycogen Phosphorylase B"/>
    <property type="match status" value="2"/>
</dbReference>
<dbReference type="SUPFAM" id="SSF56300">
    <property type="entry name" value="Metallo-dependent phosphatases"/>
    <property type="match status" value="1"/>
</dbReference>
<dbReference type="EC" id="2.4.-.-" evidence="4"/>
<keyword evidence="1" id="KW-0472">Membrane</keyword>
<dbReference type="InterPro" id="IPR050194">
    <property type="entry name" value="Glycosyltransferase_grp1"/>
</dbReference>
<keyword evidence="1" id="KW-1133">Transmembrane helix</keyword>
<dbReference type="PANTHER" id="PTHR45947:SF3">
    <property type="entry name" value="SULFOQUINOVOSYL TRANSFERASE SQD2"/>
    <property type="match status" value="1"/>
</dbReference>
<evidence type="ECO:0000313" key="4">
    <source>
        <dbReference type="EMBL" id="MFC6669254.1"/>
    </source>
</evidence>
<dbReference type="InterPro" id="IPR028098">
    <property type="entry name" value="Glyco_trans_4-like_N"/>
</dbReference>
<keyword evidence="4" id="KW-0328">Glycosyltransferase</keyword>
<evidence type="ECO:0000259" key="2">
    <source>
        <dbReference type="Pfam" id="PF00534"/>
    </source>
</evidence>
<dbReference type="InterPro" id="IPR029052">
    <property type="entry name" value="Metallo-depent_PP-like"/>
</dbReference>